<evidence type="ECO:0000313" key="1">
    <source>
        <dbReference type="EMBL" id="KAA8826905.1"/>
    </source>
</evidence>
<accession>A0A5M9ZHI9</accession>
<dbReference type="AlphaFoldDB" id="A0A5M9ZHI9"/>
<reference evidence="1 2" key="1">
    <citation type="journal article" date="2019" name="Syst. Appl. Microbiol.">
        <title>Characterization of Bifidobacterium species in feaces of the Egyptian fruit bat: Description of B. vespertilionis sp. nov. and B. rousetti sp. nov.</title>
        <authorList>
            <person name="Modesto M."/>
            <person name="Satti M."/>
            <person name="Watanabe K."/>
            <person name="Puglisi E."/>
            <person name="Morelli L."/>
            <person name="Huang C.-H."/>
            <person name="Liou J.-S."/>
            <person name="Miyashita M."/>
            <person name="Tamura T."/>
            <person name="Saito S."/>
            <person name="Mori K."/>
            <person name="Huang L."/>
            <person name="Sciavilla P."/>
            <person name="Sandri C."/>
            <person name="Spiezio C."/>
            <person name="Vitali F."/>
            <person name="Cavalieri D."/>
            <person name="Perpetuini G."/>
            <person name="Tofalo R."/>
            <person name="Bonetti A."/>
            <person name="Arita M."/>
            <person name="Mattarelli P."/>
        </authorList>
    </citation>
    <scope>NUCLEOTIDE SEQUENCE [LARGE SCALE GENOMIC DNA]</scope>
    <source>
        <strain evidence="1 2">RST17</strain>
    </source>
</reference>
<proteinExistence type="predicted"/>
<dbReference type="RefSeq" id="WP_150379861.1">
    <property type="nucleotide sequence ID" value="NZ_RZUH01000009.1"/>
</dbReference>
<protein>
    <submittedName>
        <fullName evidence="1">Uncharacterized protein</fullName>
    </submittedName>
</protein>
<sequence>MTGRRLEGLYDPVTGDYGLAVYTVRMMRRLRNHVTTREEVLRMRRGDGRAWTEEEIAGILAANDDGPHGRRTAA</sequence>
<comment type="caution">
    <text evidence="1">The sequence shown here is derived from an EMBL/GenBank/DDBJ whole genome shotgun (WGS) entry which is preliminary data.</text>
</comment>
<name>A0A5M9ZHI9_9BIFI</name>
<evidence type="ECO:0000313" key="2">
    <source>
        <dbReference type="Proteomes" id="UP000410049"/>
    </source>
</evidence>
<organism evidence="1 2">
    <name type="scientific">Bifidobacterium myosotis</name>
    <dbReference type="NCBI Taxonomy" id="1630166"/>
    <lineage>
        <taxon>Bacteria</taxon>
        <taxon>Bacillati</taxon>
        <taxon>Actinomycetota</taxon>
        <taxon>Actinomycetes</taxon>
        <taxon>Bifidobacteriales</taxon>
        <taxon>Bifidobacteriaceae</taxon>
        <taxon>Bifidobacterium</taxon>
    </lineage>
</organism>
<gene>
    <name evidence="1" type="ORF">EMO91_10245</name>
</gene>
<dbReference type="Proteomes" id="UP000410049">
    <property type="component" value="Unassembled WGS sequence"/>
</dbReference>
<dbReference type="EMBL" id="RZUH01000009">
    <property type="protein sequence ID" value="KAA8826905.1"/>
    <property type="molecule type" value="Genomic_DNA"/>
</dbReference>